<keyword evidence="2" id="KW-0418">Kinase</keyword>
<organism evidence="2 3">
    <name type="scientific">Phytophthora nicotianae</name>
    <name type="common">Potato buckeye rot agent</name>
    <name type="synonym">Phytophthora parasitica</name>
    <dbReference type="NCBI Taxonomy" id="4792"/>
    <lineage>
        <taxon>Eukaryota</taxon>
        <taxon>Sar</taxon>
        <taxon>Stramenopiles</taxon>
        <taxon>Oomycota</taxon>
        <taxon>Peronosporomycetes</taxon>
        <taxon>Peronosporales</taxon>
        <taxon>Peronosporaceae</taxon>
        <taxon>Phytophthora</taxon>
    </lineage>
</organism>
<protein>
    <submittedName>
        <fullName evidence="2">APS kinase/ATP sulfurlyase/pyrophosphatase fusion protein</fullName>
    </submittedName>
</protein>
<feature type="transmembrane region" description="Helical" evidence="1">
    <location>
        <begin position="212"/>
        <end position="236"/>
    </location>
</feature>
<evidence type="ECO:0000313" key="2">
    <source>
        <dbReference type="EMBL" id="KUF91920.1"/>
    </source>
</evidence>
<keyword evidence="1" id="KW-1133">Transmembrane helix</keyword>
<keyword evidence="1" id="KW-0812">Transmembrane</keyword>
<dbReference type="GO" id="GO:0016301">
    <property type="term" value="F:kinase activity"/>
    <property type="evidence" value="ECO:0007669"/>
    <property type="project" value="UniProtKB-KW"/>
</dbReference>
<comment type="caution">
    <text evidence="2">The sequence shown here is derived from an EMBL/GenBank/DDBJ whole genome shotgun (WGS) entry which is preliminary data.</text>
</comment>
<keyword evidence="1" id="KW-0472">Membrane</keyword>
<name>A0A0W8D6I4_PHYNI</name>
<reference evidence="2 3" key="1">
    <citation type="submission" date="2015-11" db="EMBL/GenBank/DDBJ databases">
        <title>Genomes and virulence difference between two physiological races of Phytophthora nicotianae.</title>
        <authorList>
            <person name="Liu H."/>
            <person name="Ma X."/>
            <person name="Yu H."/>
            <person name="Fang D."/>
            <person name="Li Y."/>
            <person name="Wang X."/>
            <person name="Wang W."/>
            <person name="Dong Y."/>
            <person name="Xiao B."/>
        </authorList>
    </citation>
    <scope>NUCLEOTIDE SEQUENCE [LARGE SCALE GENOMIC DNA]</scope>
    <source>
        <strain evidence="3">race 1</strain>
    </source>
</reference>
<feature type="transmembrane region" description="Helical" evidence="1">
    <location>
        <begin position="248"/>
        <end position="271"/>
    </location>
</feature>
<accession>A0A0W8D6I4</accession>
<dbReference type="Proteomes" id="UP000054636">
    <property type="component" value="Unassembled WGS sequence"/>
</dbReference>
<sequence>MATLFRRFEVACHSKIDRPALNKKKLLNNNGLFVCRPRVSHRAIRGRGAQRRGLLAASLDHQHDRERVTTGHTGQLRLRCGRLGFCTDVEFSSDSNGANASASFDHCYLFHTSSEYNVTDLDSSLTSNFSEYSVCDGYSRAGDESNDMQLAYATMLATTAGMDPTQFNKFLDKSCGALGSSTLAFGGISMSAGALSFVMLTLGITCCKKRSIFVLIGKVFVGIAQVSTILMFALWIPQARPLGKEDDVTLNGSFVLAVISSSLYTIASILVSRHAVKGK</sequence>
<dbReference type="EMBL" id="LNFP01000521">
    <property type="protein sequence ID" value="KUF91920.1"/>
    <property type="molecule type" value="Genomic_DNA"/>
</dbReference>
<keyword evidence="2" id="KW-0808">Transferase</keyword>
<proteinExistence type="predicted"/>
<evidence type="ECO:0000256" key="1">
    <source>
        <dbReference type="SAM" id="Phobius"/>
    </source>
</evidence>
<dbReference type="AlphaFoldDB" id="A0A0W8D6I4"/>
<gene>
    <name evidence="2" type="ORF">AM588_10004270</name>
</gene>
<evidence type="ECO:0000313" key="3">
    <source>
        <dbReference type="Proteomes" id="UP000054636"/>
    </source>
</evidence>
<feature type="transmembrane region" description="Helical" evidence="1">
    <location>
        <begin position="183"/>
        <end position="205"/>
    </location>
</feature>